<dbReference type="Proteomes" id="UP000503462">
    <property type="component" value="Chromosome 1"/>
</dbReference>
<dbReference type="Gene3D" id="3.40.50.2020">
    <property type="match status" value="1"/>
</dbReference>
<keyword evidence="12" id="KW-1185">Reference proteome</keyword>
<evidence type="ECO:0000256" key="7">
    <source>
        <dbReference type="ARBA" id="ARBA00022679"/>
    </source>
</evidence>
<dbReference type="GO" id="GO:0005525">
    <property type="term" value="F:GTP binding"/>
    <property type="evidence" value="ECO:0007669"/>
    <property type="project" value="UniProtKB-KW"/>
</dbReference>
<proteinExistence type="inferred from homology"/>
<evidence type="ECO:0000259" key="10">
    <source>
        <dbReference type="Pfam" id="PF14681"/>
    </source>
</evidence>
<organism evidence="11 12">
    <name type="scientific">Peltaster fructicola</name>
    <dbReference type="NCBI Taxonomy" id="286661"/>
    <lineage>
        <taxon>Eukaryota</taxon>
        <taxon>Fungi</taxon>
        <taxon>Dikarya</taxon>
        <taxon>Ascomycota</taxon>
        <taxon>Pezizomycotina</taxon>
        <taxon>Dothideomycetes</taxon>
        <taxon>Dothideomycetes incertae sedis</taxon>
        <taxon>Peltaster</taxon>
    </lineage>
</organism>
<keyword evidence="9" id="KW-0342">GTP-binding</keyword>
<feature type="domain" description="Phosphoribosyltransferase" evidence="10">
    <location>
        <begin position="7"/>
        <end position="220"/>
    </location>
</feature>
<keyword evidence="6" id="KW-0328">Glycosyltransferase</keyword>
<protein>
    <recommendedName>
        <fullName evidence="4">uracil phosphoribosyltransferase</fullName>
        <ecNumber evidence="4">2.4.2.9</ecNumber>
    </recommendedName>
</protein>
<gene>
    <name evidence="11" type="ORF">AMS68_000286</name>
</gene>
<accession>A0A6H0XJF5</accession>
<evidence type="ECO:0000256" key="2">
    <source>
        <dbReference type="ARBA" id="ARBA00005180"/>
    </source>
</evidence>
<dbReference type="GO" id="GO:0004845">
    <property type="term" value="F:uracil phosphoribosyltransferase activity"/>
    <property type="evidence" value="ECO:0007669"/>
    <property type="project" value="UniProtKB-EC"/>
</dbReference>
<keyword evidence="7" id="KW-0808">Transferase</keyword>
<comment type="pathway">
    <text evidence="2">Pyrimidine metabolism; UMP biosynthesis via salvage pathway; UMP from uracil: step 1/1.</text>
</comment>
<keyword evidence="8" id="KW-0547">Nucleotide-binding</keyword>
<evidence type="ECO:0000256" key="3">
    <source>
        <dbReference type="ARBA" id="ARBA00009516"/>
    </source>
</evidence>
<dbReference type="EC" id="2.4.2.9" evidence="4"/>
<evidence type="ECO:0000256" key="8">
    <source>
        <dbReference type="ARBA" id="ARBA00022741"/>
    </source>
</evidence>
<dbReference type="InterPro" id="IPR050054">
    <property type="entry name" value="UPRTase/APRTase"/>
</dbReference>
<dbReference type="AlphaFoldDB" id="A0A6H0XJF5"/>
<dbReference type="OrthoDB" id="10257085at2759"/>
<evidence type="ECO:0000256" key="1">
    <source>
        <dbReference type="ARBA" id="ARBA00001946"/>
    </source>
</evidence>
<dbReference type="SUPFAM" id="SSF53271">
    <property type="entry name" value="PRTase-like"/>
    <property type="match status" value="1"/>
</dbReference>
<evidence type="ECO:0000256" key="4">
    <source>
        <dbReference type="ARBA" id="ARBA00011894"/>
    </source>
</evidence>
<name>A0A6H0XJF5_9PEZI</name>
<comment type="similarity">
    <text evidence="3">Belongs to the UPRTase family.</text>
</comment>
<dbReference type="NCBIfam" id="NF001097">
    <property type="entry name" value="PRK00129.1"/>
    <property type="match status" value="1"/>
</dbReference>
<dbReference type="InterPro" id="IPR029057">
    <property type="entry name" value="PRTase-like"/>
</dbReference>
<dbReference type="InterPro" id="IPR000836">
    <property type="entry name" value="PRTase_dom"/>
</dbReference>
<evidence type="ECO:0000256" key="9">
    <source>
        <dbReference type="ARBA" id="ARBA00023134"/>
    </source>
</evidence>
<dbReference type="PANTHER" id="PTHR32315:SF4">
    <property type="entry name" value="URACIL PHOSPHORIBOSYLTRANSFERASE, CHLOROPLASTIC"/>
    <property type="match status" value="1"/>
</dbReference>
<keyword evidence="5" id="KW-0021">Allosteric enzyme</keyword>
<comment type="cofactor">
    <cofactor evidence="1">
        <name>Mg(2+)</name>
        <dbReference type="ChEBI" id="CHEBI:18420"/>
    </cofactor>
</comment>
<reference evidence="11 12" key="1">
    <citation type="journal article" date="2016" name="Sci. Rep.">
        <title>Peltaster fructicola genome reveals evolution from an invasive phytopathogen to an ectophytic parasite.</title>
        <authorList>
            <person name="Xu C."/>
            <person name="Chen H."/>
            <person name="Gleason M.L."/>
            <person name="Xu J.R."/>
            <person name="Liu H."/>
            <person name="Zhang R."/>
            <person name="Sun G."/>
        </authorList>
    </citation>
    <scope>NUCLEOTIDE SEQUENCE [LARGE SCALE GENOMIC DNA]</scope>
    <source>
        <strain evidence="11 12">LNHT1506</strain>
    </source>
</reference>
<evidence type="ECO:0000313" key="11">
    <source>
        <dbReference type="EMBL" id="QIW94768.1"/>
    </source>
</evidence>
<evidence type="ECO:0000256" key="6">
    <source>
        <dbReference type="ARBA" id="ARBA00022676"/>
    </source>
</evidence>
<dbReference type="CDD" id="cd06223">
    <property type="entry name" value="PRTases_typeI"/>
    <property type="match status" value="1"/>
</dbReference>
<evidence type="ECO:0000313" key="12">
    <source>
        <dbReference type="Proteomes" id="UP000503462"/>
    </source>
</evidence>
<dbReference type="Pfam" id="PF14681">
    <property type="entry name" value="UPRTase"/>
    <property type="match status" value="1"/>
</dbReference>
<dbReference type="FunFam" id="3.40.50.2020:FF:000049">
    <property type="entry name" value="Putative uracil phosphoribosyltransferase urg2"/>
    <property type="match status" value="1"/>
</dbReference>
<dbReference type="EMBL" id="CP051139">
    <property type="protein sequence ID" value="QIW94768.1"/>
    <property type="molecule type" value="Genomic_DNA"/>
</dbReference>
<sequence length="223" mass="23916">MEGSVHVSKHPCVQAKLSQLRSASTGARATKTLVHQIATIVGCEALAQNLNVEPVGKDVSPLGYEYPMNAVTPSQVCLVPILRSGLSMVEAIEDLLPMPVSVHHLGMYREKSTLQPVEYYNNLPYHKAGEESHVPELAIIVDPIVATGQTLCAAIDTLKDWGVKRIVSISILGSEDGLQRAAEAWPGNVDIWVGGVDPETDTSGMIKPGLGDIGDRLYLTLGK</sequence>
<dbReference type="PANTHER" id="PTHR32315">
    <property type="entry name" value="ADENINE PHOSPHORIBOSYLTRANSFERASE"/>
    <property type="match status" value="1"/>
</dbReference>
<evidence type="ECO:0000256" key="5">
    <source>
        <dbReference type="ARBA" id="ARBA00022533"/>
    </source>
</evidence>